<gene>
    <name evidence="2" type="ORF">GTQ48_02645</name>
</gene>
<evidence type="ECO:0000313" key="2">
    <source>
        <dbReference type="EMBL" id="NDW14432.1"/>
    </source>
</evidence>
<dbReference type="SUPFAM" id="SSF141371">
    <property type="entry name" value="PilZ domain-like"/>
    <property type="match status" value="1"/>
</dbReference>
<dbReference type="Gene3D" id="2.40.10.220">
    <property type="entry name" value="predicted glycosyltransferase like domains"/>
    <property type="match status" value="1"/>
</dbReference>
<keyword evidence="3" id="KW-1185">Reference proteome</keyword>
<dbReference type="RefSeq" id="WP_163105024.1">
    <property type="nucleotide sequence ID" value="NZ_JAAAWO010000001.1"/>
</dbReference>
<dbReference type="AlphaFoldDB" id="A0A6N9TD83"/>
<dbReference type="EMBL" id="JAAAWO010000001">
    <property type="protein sequence ID" value="NDW14432.1"/>
    <property type="molecule type" value="Genomic_DNA"/>
</dbReference>
<name>A0A6N9TD83_9ALTE</name>
<dbReference type="Pfam" id="PF07238">
    <property type="entry name" value="PilZ"/>
    <property type="match status" value="1"/>
</dbReference>
<proteinExistence type="predicted"/>
<evidence type="ECO:0000259" key="1">
    <source>
        <dbReference type="Pfam" id="PF07238"/>
    </source>
</evidence>
<dbReference type="InterPro" id="IPR009875">
    <property type="entry name" value="PilZ_domain"/>
</dbReference>
<dbReference type="GO" id="GO:0035438">
    <property type="term" value="F:cyclic-di-GMP binding"/>
    <property type="evidence" value="ECO:0007669"/>
    <property type="project" value="InterPro"/>
</dbReference>
<protein>
    <submittedName>
        <fullName evidence="2">PilZ domain-containing protein</fullName>
    </submittedName>
</protein>
<sequence>MTDKRQFQRVALNVPGKLAHNDSEIDVIVHDVSLQGIKLLASETELVKLPFDSHDPYVANFRANEDSPLITLYIEQLYRHSDSRKSKVSLGCKVSQMDINCVSALRRLISLNSPDDSIDEKDLNALVNAVYEHAN</sequence>
<organism evidence="2 3">
    <name type="scientific">Alteromonas genovensis</name>
    <dbReference type="NCBI Taxonomy" id="471225"/>
    <lineage>
        <taxon>Bacteria</taxon>
        <taxon>Pseudomonadati</taxon>
        <taxon>Pseudomonadota</taxon>
        <taxon>Gammaproteobacteria</taxon>
        <taxon>Alteromonadales</taxon>
        <taxon>Alteromonadaceae</taxon>
        <taxon>Alteromonas/Salinimonas group</taxon>
        <taxon>Alteromonas</taxon>
    </lineage>
</organism>
<dbReference type="Proteomes" id="UP000471381">
    <property type="component" value="Unassembled WGS sequence"/>
</dbReference>
<feature type="domain" description="PilZ" evidence="1">
    <location>
        <begin position="3"/>
        <end position="109"/>
    </location>
</feature>
<evidence type="ECO:0000313" key="3">
    <source>
        <dbReference type="Proteomes" id="UP000471381"/>
    </source>
</evidence>
<accession>A0A6N9TD83</accession>
<reference evidence="2 3" key="1">
    <citation type="submission" date="2020-01" db="EMBL/GenBank/DDBJ databases">
        <title>Genomes of bacteria type strains.</title>
        <authorList>
            <person name="Chen J."/>
            <person name="Zhu S."/>
            <person name="Yang J."/>
        </authorList>
    </citation>
    <scope>NUCLEOTIDE SEQUENCE [LARGE SCALE GENOMIC DNA]</scope>
    <source>
        <strain evidence="2 3">LMG 24078</strain>
    </source>
</reference>
<comment type="caution">
    <text evidence="2">The sequence shown here is derived from an EMBL/GenBank/DDBJ whole genome shotgun (WGS) entry which is preliminary data.</text>
</comment>